<dbReference type="KEGG" id="aak:AA2016_2303"/>
<keyword evidence="7" id="KW-1185">Reference proteome</keyword>
<dbReference type="EMBL" id="CP015005">
    <property type="protein sequence ID" value="AMS41231.1"/>
    <property type="molecule type" value="Genomic_DNA"/>
</dbReference>
<name>A0AAC8YN91_AMIAI</name>
<dbReference type="SUPFAM" id="SSF143990">
    <property type="entry name" value="YbiA-like"/>
    <property type="match status" value="1"/>
</dbReference>
<sequence length="171" mass="20283">MLITDQPMECHGLDTPERVCFYEQDFYVLSNFSAFKVRWGPYTFDTSEHLYHWRRFFLAGGPICDRICDQIIRSTSAHEAFKLAQTNKSHQVEHWDDLKVDEMREILRLKASQHEYVRRKLLATDDRELVENSWRDDFWGWGPNRDGKNMLGKLWMELRAELRSSPVVVGA</sequence>
<proteinExistence type="predicted"/>
<comment type="catalytic activity">
    <reaction evidence="1">
        <text>5-amino-6-(5-phospho-D-ribosylamino)uracil + H2O = 5,6-diaminouracil + D-ribose 5-phosphate</text>
        <dbReference type="Rhea" id="RHEA:55020"/>
        <dbReference type="ChEBI" id="CHEBI:15377"/>
        <dbReference type="ChEBI" id="CHEBI:46252"/>
        <dbReference type="ChEBI" id="CHEBI:58453"/>
        <dbReference type="ChEBI" id="CHEBI:78346"/>
    </reaction>
</comment>
<evidence type="ECO:0000256" key="1">
    <source>
        <dbReference type="ARBA" id="ARBA00000022"/>
    </source>
</evidence>
<evidence type="ECO:0000313" key="7">
    <source>
        <dbReference type="Proteomes" id="UP000577697"/>
    </source>
</evidence>
<evidence type="ECO:0000313" key="6">
    <source>
        <dbReference type="Proteomes" id="UP000075755"/>
    </source>
</evidence>
<evidence type="ECO:0000259" key="3">
    <source>
        <dbReference type="Pfam" id="PF08719"/>
    </source>
</evidence>
<reference evidence="4 6" key="1">
    <citation type="submission" date="2016-03" db="EMBL/GenBank/DDBJ databases">
        <title>Complete genome of Aminobacter aminovorans KCTC 2477.</title>
        <authorList>
            <person name="Kim K.M."/>
        </authorList>
    </citation>
    <scope>NUCLEOTIDE SEQUENCE [LARGE SCALE GENOMIC DNA]</scope>
    <source>
        <strain evidence="4 6">KCTC 2477</strain>
    </source>
</reference>
<dbReference type="InterPro" id="IPR037238">
    <property type="entry name" value="YbiA-like_sf"/>
</dbReference>
<dbReference type="InterPro" id="IPR012816">
    <property type="entry name" value="NADAR"/>
</dbReference>
<dbReference type="NCBIfam" id="TIGR02464">
    <property type="entry name" value="ribofla_fusion"/>
    <property type="match status" value="1"/>
</dbReference>
<reference evidence="5 7" key="2">
    <citation type="submission" date="2020-08" db="EMBL/GenBank/DDBJ databases">
        <title>Genomic Encyclopedia of Type Strains, Phase IV (KMG-IV): sequencing the most valuable type-strain genomes for metagenomic binning, comparative biology and taxonomic classification.</title>
        <authorList>
            <person name="Goeker M."/>
        </authorList>
    </citation>
    <scope>NUCLEOTIDE SEQUENCE [LARGE SCALE GENOMIC DNA]</scope>
    <source>
        <strain evidence="5 7">DSM 10368</strain>
    </source>
</reference>
<dbReference type="EMBL" id="JACICB010000007">
    <property type="protein sequence ID" value="MBB3705786.1"/>
    <property type="molecule type" value="Genomic_DNA"/>
</dbReference>
<comment type="catalytic activity">
    <reaction evidence="2">
        <text>2,5-diamino-6-hydroxy-4-(5-phosphoribosylamino)-pyrimidine + H2O = 2,5,6-triamino-4-hydroxypyrimidine + D-ribose 5-phosphate</text>
        <dbReference type="Rhea" id="RHEA:23436"/>
        <dbReference type="ChEBI" id="CHEBI:15377"/>
        <dbReference type="ChEBI" id="CHEBI:58614"/>
        <dbReference type="ChEBI" id="CHEBI:78346"/>
        <dbReference type="ChEBI" id="CHEBI:137796"/>
    </reaction>
</comment>
<organism evidence="4 6">
    <name type="scientific">Aminobacter aminovorans</name>
    <name type="common">Chelatobacter heintzii</name>
    <dbReference type="NCBI Taxonomy" id="83263"/>
    <lineage>
        <taxon>Bacteria</taxon>
        <taxon>Pseudomonadati</taxon>
        <taxon>Pseudomonadota</taxon>
        <taxon>Alphaproteobacteria</taxon>
        <taxon>Hyphomicrobiales</taxon>
        <taxon>Phyllobacteriaceae</taxon>
        <taxon>Aminobacter</taxon>
    </lineage>
</organism>
<gene>
    <name evidence="4" type="ORF">AA2016_2303</name>
    <name evidence="5" type="ORF">FHS67_002105</name>
</gene>
<dbReference type="Proteomes" id="UP000075755">
    <property type="component" value="Chromosome"/>
</dbReference>
<protein>
    <recommendedName>
        <fullName evidence="3">NADAR domain-containing protein</fullName>
    </recommendedName>
</protein>
<dbReference type="RefSeq" id="WP_067959113.1">
    <property type="nucleotide sequence ID" value="NZ_CP015005.1"/>
</dbReference>
<evidence type="ECO:0000313" key="5">
    <source>
        <dbReference type="EMBL" id="MBB3705786.1"/>
    </source>
</evidence>
<accession>A0AAC8YN91</accession>
<feature type="domain" description="NADAR" evidence="3">
    <location>
        <begin position="21"/>
        <end position="163"/>
    </location>
</feature>
<dbReference type="CDD" id="cd15457">
    <property type="entry name" value="NADAR"/>
    <property type="match status" value="1"/>
</dbReference>
<dbReference type="Pfam" id="PF08719">
    <property type="entry name" value="NADAR"/>
    <property type="match status" value="1"/>
</dbReference>
<dbReference type="Proteomes" id="UP000577697">
    <property type="component" value="Unassembled WGS sequence"/>
</dbReference>
<evidence type="ECO:0000256" key="2">
    <source>
        <dbReference type="ARBA" id="ARBA00000751"/>
    </source>
</evidence>
<dbReference type="Gene3D" id="1.10.357.40">
    <property type="entry name" value="YbiA-like"/>
    <property type="match status" value="1"/>
</dbReference>
<dbReference type="AlphaFoldDB" id="A0AAC8YN91"/>
<evidence type="ECO:0000313" key="4">
    <source>
        <dbReference type="EMBL" id="AMS41231.1"/>
    </source>
</evidence>